<sequence length="581" mass="65264">MKNKINRILLILCGSTMFAAVGRGERPNIIMFLIDDQNPSSIAAFGGDTYTPNLDRMAEEGMKFTRAYVSSSVCTPSRYSFLTGRFAGNSHSKLYNDAVGGKENQGLPGFNVALERDKMNVGNVLREAGYTTGFVGKFHLTSKSDFPEFYKGKNRWINISKDARPGPEASAQFKHNERWMRRYLEELGFSWAKNVYPENSHKPYSEHNPEWTTVAALEFIEENKNGPFYLHLCSTLLHGPDKSWRKSMDHPLVTGEGEVESLPEVMTPRAELLKTITEKGFDPDSHVAGEAWIDDSLGAIIRKLKELGIDDNTLVIFAPDHGRDGKASVFSHGAAQVPMIMRWPKEIPAGQVCEELVQNIDLVPTFFELGEAEKPESYRIDGKSLTPLFKNGTANDWRTHLYLEMGAARATVTKDWSYIAVRYTKEQISAIKRAGPKNLPKAMSYIGRLGIGVRGADRPGFFDQDQLYHLKKDPKEMKNLADNVVHASRMKKIRNLMQKDLEAIGRPFGEFIPGGNATAPGQIDRQIDIVKKLKIKGKTVTVPESLKKSLGVSDEPTLDKVTKKEKREARRKAREARREAR</sequence>
<dbReference type="Pfam" id="PF00884">
    <property type="entry name" value="Sulfatase"/>
    <property type="match status" value="1"/>
</dbReference>
<evidence type="ECO:0000259" key="6">
    <source>
        <dbReference type="Pfam" id="PF00884"/>
    </source>
</evidence>
<dbReference type="PANTHER" id="PTHR42693">
    <property type="entry name" value="ARYLSULFATASE FAMILY MEMBER"/>
    <property type="match status" value="1"/>
</dbReference>
<evidence type="ECO:0000256" key="3">
    <source>
        <dbReference type="ARBA" id="ARBA00022801"/>
    </source>
</evidence>
<comment type="similarity">
    <text evidence="1">Belongs to the sulfatase family.</text>
</comment>
<evidence type="ECO:0000313" key="7">
    <source>
        <dbReference type="EMBL" id="SVB11320.1"/>
    </source>
</evidence>
<evidence type="ECO:0000256" key="1">
    <source>
        <dbReference type="ARBA" id="ARBA00008779"/>
    </source>
</evidence>
<accession>A0A382BBX1</accession>
<feature type="domain" description="Sulfatase N-terminal" evidence="6">
    <location>
        <begin position="27"/>
        <end position="369"/>
    </location>
</feature>
<keyword evidence="3" id="KW-0378">Hydrolase</keyword>
<dbReference type="PROSITE" id="PS00523">
    <property type="entry name" value="SULFATASE_1"/>
    <property type="match status" value="1"/>
</dbReference>
<name>A0A382BBX1_9ZZZZ</name>
<dbReference type="PROSITE" id="PS00149">
    <property type="entry name" value="SULFATASE_2"/>
    <property type="match status" value="1"/>
</dbReference>
<dbReference type="InterPro" id="IPR050738">
    <property type="entry name" value="Sulfatase"/>
</dbReference>
<dbReference type="AlphaFoldDB" id="A0A382BBX1"/>
<feature type="compositionally biased region" description="Basic and acidic residues" evidence="5">
    <location>
        <begin position="557"/>
        <end position="568"/>
    </location>
</feature>
<evidence type="ECO:0000256" key="2">
    <source>
        <dbReference type="ARBA" id="ARBA00022723"/>
    </source>
</evidence>
<protein>
    <recommendedName>
        <fullName evidence="6">Sulfatase N-terminal domain-containing protein</fullName>
    </recommendedName>
</protein>
<gene>
    <name evidence="7" type="ORF">METZ01_LOCUS164174</name>
</gene>
<dbReference type="InterPro" id="IPR000917">
    <property type="entry name" value="Sulfatase_N"/>
</dbReference>
<dbReference type="PANTHER" id="PTHR42693:SF33">
    <property type="entry name" value="ARYLSULFATASE"/>
    <property type="match status" value="1"/>
</dbReference>
<dbReference type="EMBL" id="UINC01029122">
    <property type="protein sequence ID" value="SVB11320.1"/>
    <property type="molecule type" value="Genomic_DNA"/>
</dbReference>
<evidence type="ECO:0000256" key="4">
    <source>
        <dbReference type="ARBA" id="ARBA00022837"/>
    </source>
</evidence>
<evidence type="ECO:0000256" key="5">
    <source>
        <dbReference type="SAM" id="MobiDB-lite"/>
    </source>
</evidence>
<dbReference type="GO" id="GO:0004065">
    <property type="term" value="F:arylsulfatase activity"/>
    <property type="evidence" value="ECO:0007669"/>
    <property type="project" value="TreeGrafter"/>
</dbReference>
<keyword evidence="2" id="KW-0479">Metal-binding</keyword>
<dbReference type="Gene3D" id="3.40.720.10">
    <property type="entry name" value="Alkaline Phosphatase, subunit A"/>
    <property type="match status" value="1"/>
</dbReference>
<reference evidence="7" key="1">
    <citation type="submission" date="2018-05" db="EMBL/GenBank/DDBJ databases">
        <authorList>
            <person name="Lanie J.A."/>
            <person name="Ng W.-L."/>
            <person name="Kazmierczak K.M."/>
            <person name="Andrzejewski T.M."/>
            <person name="Davidsen T.M."/>
            <person name="Wayne K.J."/>
            <person name="Tettelin H."/>
            <person name="Glass J.I."/>
            <person name="Rusch D."/>
            <person name="Podicherti R."/>
            <person name="Tsui H.-C.T."/>
            <person name="Winkler M.E."/>
        </authorList>
    </citation>
    <scope>NUCLEOTIDE SEQUENCE</scope>
</reference>
<organism evidence="7">
    <name type="scientific">marine metagenome</name>
    <dbReference type="NCBI Taxonomy" id="408172"/>
    <lineage>
        <taxon>unclassified sequences</taxon>
        <taxon>metagenomes</taxon>
        <taxon>ecological metagenomes</taxon>
    </lineage>
</organism>
<dbReference type="InterPro" id="IPR024607">
    <property type="entry name" value="Sulfatase_CS"/>
</dbReference>
<dbReference type="InterPro" id="IPR017850">
    <property type="entry name" value="Alkaline_phosphatase_core_sf"/>
</dbReference>
<dbReference type="SUPFAM" id="SSF53649">
    <property type="entry name" value="Alkaline phosphatase-like"/>
    <property type="match status" value="1"/>
</dbReference>
<dbReference type="GO" id="GO:0046872">
    <property type="term" value="F:metal ion binding"/>
    <property type="evidence" value="ECO:0007669"/>
    <property type="project" value="UniProtKB-KW"/>
</dbReference>
<keyword evidence="4" id="KW-0106">Calcium</keyword>
<proteinExistence type="inferred from homology"/>
<feature type="region of interest" description="Disordered" evidence="5">
    <location>
        <begin position="545"/>
        <end position="581"/>
    </location>
</feature>